<protein>
    <submittedName>
        <fullName evidence="1">Uncharacterized protein</fullName>
    </submittedName>
</protein>
<evidence type="ECO:0000313" key="2">
    <source>
        <dbReference type="Proteomes" id="UP001189757"/>
    </source>
</evidence>
<sequence>MLGNGARQVSGSAAWLAQTPSGAIVGINGYRLMGDTAELADLYAHRGYTHGRWTRGKVRVGALTKDVGGDAGDYHYAVIDQADLTLRQQTVRGCRGVFTTPTVVGGSGPVGCVSGTLDMVWQDGTLRLLGSLEVQADGQRATLLIRHYQPDIGTTCHGGSPFGSGTYDLTPVVAENGMLRCVILYRQRFDSGVTYQGVAMFEAHTHFRTQNMYTKDGVNC</sequence>
<accession>A0ABM9K7U7</accession>
<proteinExistence type="predicted"/>
<name>A0ABM9K7U7_9RALS</name>
<dbReference type="Proteomes" id="UP001189757">
    <property type="component" value="Unassembled WGS sequence"/>
</dbReference>
<evidence type="ECO:0000313" key="1">
    <source>
        <dbReference type="EMBL" id="CAJ0815752.1"/>
    </source>
</evidence>
<dbReference type="RefSeq" id="WP_316681389.1">
    <property type="nucleotide sequence ID" value="NZ_CATZLL010000007.1"/>
</dbReference>
<gene>
    <name evidence="1" type="ORF">LMG18101_02691</name>
</gene>
<reference evidence="1 2" key="1">
    <citation type="submission" date="2023-07" db="EMBL/GenBank/DDBJ databases">
        <authorList>
            <person name="Peeters C."/>
        </authorList>
    </citation>
    <scope>NUCLEOTIDE SEQUENCE [LARGE SCALE GENOMIC DNA]</scope>
    <source>
        <strain evidence="1 2">LMG 18101</strain>
    </source>
</reference>
<keyword evidence="2" id="KW-1185">Reference proteome</keyword>
<dbReference type="EMBL" id="CATZLL010000007">
    <property type="protein sequence ID" value="CAJ0815752.1"/>
    <property type="molecule type" value="Genomic_DNA"/>
</dbReference>
<comment type="caution">
    <text evidence="1">The sequence shown here is derived from an EMBL/GenBank/DDBJ whole genome shotgun (WGS) entry which is preliminary data.</text>
</comment>
<organism evidence="1 2">
    <name type="scientific">Ralstonia flaminis</name>
    <dbReference type="NCBI Taxonomy" id="3058597"/>
    <lineage>
        <taxon>Bacteria</taxon>
        <taxon>Pseudomonadati</taxon>
        <taxon>Pseudomonadota</taxon>
        <taxon>Betaproteobacteria</taxon>
        <taxon>Burkholderiales</taxon>
        <taxon>Burkholderiaceae</taxon>
        <taxon>Ralstonia</taxon>
    </lineage>
</organism>